<evidence type="ECO:0000256" key="1">
    <source>
        <dbReference type="SAM" id="MobiDB-lite"/>
    </source>
</evidence>
<accession>A0A7J6N7X3</accession>
<reference evidence="2 3" key="1">
    <citation type="submission" date="2020-04" db="EMBL/GenBank/DDBJ databases">
        <title>Perkinsus olseni comparative genomics.</title>
        <authorList>
            <person name="Bogema D.R."/>
        </authorList>
    </citation>
    <scope>NUCLEOTIDE SEQUENCE [LARGE SCALE GENOMIC DNA]</scope>
    <source>
        <strain evidence="2 3">ATCC PRA-207</strain>
    </source>
</reference>
<evidence type="ECO:0000313" key="2">
    <source>
        <dbReference type="EMBL" id="KAF4680012.1"/>
    </source>
</evidence>
<keyword evidence="3" id="KW-1185">Reference proteome</keyword>
<gene>
    <name evidence="2" type="primary">TDP2_1</name>
    <name evidence="2" type="ORF">FOZ63_004709</name>
</gene>
<name>A0A7J6N7X3_PEROL</name>
<feature type="compositionally biased region" description="Basic and acidic residues" evidence="1">
    <location>
        <begin position="51"/>
        <end position="64"/>
    </location>
</feature>
<protein>
    <submittedName>
        <fullName evidence="2">Tyrosyl-DNA phosphodiesterase 2</fullName>
    </submittedName>
</protein>
<dbReference type="AlphaFoldDB" id="A0A7J6N7X3"/>
<feature type="compositionally biased region" description="Polar residues" evidence="1">
    <location>
        <begin position="84"/>
        <end position="94"/>
    </location>
</feature>
<dbReference type="Proteomes" id="UP000553632">
    <property type="component" value="Unassembled WGS sequence"/>
</dbReference>
<sequence length="111" mass="11997">MSTLEDIRKARHELWLRQKAAAPDDADDDAAPKGGRKRPRDELGGTDESAPSEREVVRMADGPRGRSAAATKRVRVEGGGGASSGRQHPQSDLSPISRLKILSWNVDGLDQ</sequence>
<dbReference type="EMBL" id="JABANO010041182">
    <property type="protein sequence ID" value="KAF4680012.1"/>
    <property type="molecule type" value="Genomic_DNA"/>
</dbReference>
<feature type="region of interest" description="Disordered" evidence="1">
    <location>
        <begin position="16"/>
        <end position="94"/>
    </location>
</feature>
<feature type="non-terminal residue" evidence="2">
    <location>
        <position position="1"/>
    </location>
</feature>
<proteinExistence type="predicted"/>
<comment type="caution">
    <text evidence="2">The sequence shown here is derived from an EMBL/GenBank/DDBJ whole genome shotgun (WGS) entry which is preliminary data.</text>
</comment>
<evidence type="ECO:0000313" key="3">
    <source>
        <dbReference type="Proteomes" id="UP000553632"/>
    </source>
</evidence>
<organism evidence="2 3">
    <name type="scientific">Perkinsus olseni</name>
    <name type="common">Perkinsus atlanticus</name>
    <dbReference type="NCBI Taxonomy" id="32597"/>
    <lineage>
        <taxon>Eukaryota</taxon>
        <taxon>Sar</taxon>
        <taxon>Alveolata</taxon>
        <taxon>Perkinsozoa</taxon>
        <taxon>Perkinsea</taxon>
        <taxon>Perkinsida</taxon>
        <taxon>Perkinsidae</taxon>
        <taxon>Perkinsus</taxon>
    </lineage>
</organism>